<dbReference type="PRINTS" id="PR00834">
    <property type="entry name" value="PROTEASES2C"/>
</dbReference>
<dbReference type="SUPFAM" id="SSF50494">
    <property type="entry name" value="Trypsin-like serine proteases"/>
    <property type="match status" value="1"/>
</dbReference>
<keyword evidence="7 16" id="KW-0732">Signal</keyword>
<evidence type="ECO:0000259" key="17">
    <source>
        <dbReference type="PROSITE" id="PS50106"/>
    </source>
</evidence>
<name>A0A1G5MGY9_AFIMA</name>
<dbReference type="InterPro" id="IPR009003">
    <property type="entry name" value="Peptidase_S1_PA"/>
</dbReference>
<dbReference type="InterPro" id="IPR001940">
    <property type="entry name" value="Peptidase_S1C"/>
</dbReference>
<accession>A0A1G5MGY9</accession>
<evidence type="ECO:0000256" key="4">
    <source>
        <dbReference type="ARBA" id="ARBA00013035"/>
    </source>
</evidence>
<gene>
    <name evidence="18" type="ORF">SAMN03080610_00680</name>
</gene>
<evidence type="ECO:0000313" key="18">
    <source>
        <dbReference type="EMBL" id="SCZ24426.1"/>
    </source>
</evidence>
<evidence type="ECO:0000256" key="16">
    <source>
        <dbReference type="SAM" id="SignalP"/>
    </source>
</evidence>
<organism evidence="18 19">
    <name type="scientific">Afifella marina DSM 2698</name>
    <dbReference type="NCBI Taxonomy" id="1120955"/>
    <lineage>
        <taxon>Bacteria</taxon>
        <taxon>Pseudomonadati</taxon>
        <taxon>Pseudomonadota</taxon>
        <taxon>Alphaproteobacteria</taxon>
        <taxon>Hyphomicrobiales</taxon>
        <taxon>Afifellaceae</taxon>
        <taxon>Afifella</taxon>
    </lineage>
</organism>
<feature type="binding site" evidence="15">
    <location>
        <position position="183"/>
    </location>
    <ligand>
        <name>substrate</name>
    </ligand>
</feature>
<feature type="binding site" evidence="15">
    <location>
        <begin position="253"/>
        <end position="255"/>
    </location>
    <ligand>
        <name>substrate</name>
    </ligand>
</feature>
<dbReference type="Pfam" id="PF13180">
    <property type="entry name" value="PDZ_2"/>
    <property type="match status" value="2"/>
</dbReference>
<evidence type="ECO:0000256" key="10">
    <source>
        <dbReference type="ARBA" id="ARBA00022801"/>
    </source>
</evidence>
<evidence type="ECO:0000313" key="19">
    <source>
        <dbReference type="Proteomes" id="UP000199347"/>
    </source>
</evidence>
<dbReference type="GO" id="GO:0004252">
    <property type="term" value="F:serine-type endopeptidase activity"/>
    <property type="evidence" value="ECO:0007669"/>
    <property type="project" value="InterPro"/>
</dbReference>
<evidence type="ECO:0000256" key="13">
    <source>
        <dbReference type="ARBA" id="ARBA00032850"/>
    </source>
</evidence>
<dbReference type="SMART" id="SM00228">
    <property type="entry name" value="PDZ"/>
    <property type="match status" value="2"/>
</dbReference>
<evidence type="ECO:0000256" key="11">
    <source>
        <dbReference type="ARBA" id="ARBA00022825"/>
    </source>
</evidence>
<dbReference type="InterPro" id="IPR011782">
    <property type="entry name" value="Pept_S1C_Do"/>
</dbReference>
<dbReference type="EC" id="3.4.21.107" evidence="4"/>
<dbReference type="PANTHER" id="PTHR22939">
    <property type="entry name" value="SERINE PROTEASE FAMILY S1C HTRA-RELATED"/>
    <property type="match status" value="1"/>
</dbReference>
<evidence type="ECO:0000256" key="12">
    <source>
        <dbReference type="ARBA" id="ARBA00023016"/>
    </source>
</evidence>
<keyword evidence="10" id="KW-0378">Hydrolase</keyword>
<dbReference type="NCBIfam" id="TIGR02037">
    <property type="entry name" value="degP_htrA_DO"/>
    <property type="match status" value="1"/>
</dbReference>
<dbReference type="Gene3D" id="2.40.10.120">
    <property type="match status" value="1"/>
</dbReference>
<reference evidence="18 19" key="1">
    <citation type="submission" date="2016-10" db="EMBL/GenBank/DDBJ databases">
        <authorList>
            <person name="de Groot N.N."/>
        </authorList>
    </citation>
    <scope>NUCLEOTIDE SEQUENCE [LARGE SCALE GENOMIC DNA]</scope>
    <source>
        <strain evidence="18 19">DSM 2698</strain>
    </source>
</reference>
<evidence type="ECO:0000256" key="9">
    <source>
        <dbReference type="ARBA" id="ARBA00022764"/>
    </source>
</evidence>
<dbReference type="STRING" id="1120955.SAMN03080610_00680"/>
<protein>
    <recommendedName>
        <fullName evidence="5">Probable periplasmic serine endoprotease DegP-like</fullName>
        <ecNumber evidence="4">3.4.21.107</ecNumber>
    </recommendedName>
    <alternativeName>
        <fullName evidence="13">Protease Do</fullName>
    </alternativeName>
</protein>
<comment type="subcellular location">
    <subcellularLocation>
        <location evidence="2">Periplasm</location>
    </subcellularLocation>
</comment>
<dbReference type="PANTHER" id="PTHR22939:SF130">
    <property type="entry name" value="PERIPLASMIC SERINE ENDOPROTEASE DEGP-LIKE-RELATED"/>
    <property type="match status" value="1"/>
</dbReference>
<evidence type="ECO:0000256" key="3">
    <source>
        <dbReference type="ARBA" id="ARBA00010541"/>
    </source>
</evidence>
<dbReference type="GO" id="GO:0006508">
    <property type="term" value="P:proteolysis"/>
    <property type="evidence" value="ECO:0007669"/>
    <property type="project" value="UniProtKB-KW"/>
</dbReference>
<keyword evidence="19" id="KW-1185">Reference proteome</keyword>
<dbReference type="SUPFAM" id="SSF50156">
    <property type="entry name" value="PDZ domain-like"/>
    <property type="match status" value="2"/>
</dbReference>
<sequence>MTNNKNRVSTLGKFRNALLASAVTLGVAGVAASGAILSDTQPVRAEQVQVQNQGPADFTDLVEKVKPAVVSVRVKSEVNPVTFQGDGRGFSMPDLPDDNPLNEFFKRFGPRGFDFDNNDRGRSPHHRNHPRFGMSQGSGFFISQDGYIVTNDHVVEDGSEVTVVMEDGKELPAKVVGVDERTDLALLKVDGDNYTYVNLSKDAPKIGQWVVAVGNPFGLGGTVTAGIVSADGRDIGAGPYDDFIQIDAPVNRGNSGGPTFNMKGEVVGVNTAIFSPSGGNVGIAFAIPANVVTDVVSELRKDGSVTRGWLGVQIQPVTEDIAEGLGISSTTGALVADPQDGGPAKQAGIQAGDIITQVDGNKVEGPRELARMIAAYDPDTKVELTVLRDGRERTIDVELGKLGKQTASADSQDSGDQAAPTSLEGLGLAVEPNQDGDGVMVIGVDRGSAADQKGFEEGDVIVRAGGKAVRDGSDLENQIAAVKEQGRKAVLMQVQRNGNSRFVALPTDDQG</sequence>
<dbReference type="Gene3D" id="2.30.42.10">
    <property type="match status" value="2"/>
</dbReference>
<evidence type="ECO:0000256" key="1">
    <source>
        <dbReference type="ARBA" id="ARBA00001772"/>
    </source>
</evidence>
<feature type="binding site" evidence="15">
    <location>
        <position position="153"/>
    </location>
    <ligand>
        <name>substrate</name>
    </ligand>
</feature>
<dbReference type="EMBL" id="FMVW01000001">
    <property type="protein sequence ID" value="SCZ24426.1"/>
    <property type="molecule type" value="Genomic_DNA"/>
</dbReference>
<keyword evidence="9" id="KW-0574">Periplasm</keyword>
<dbReference type="CDD" id="cd10839">
    <property type="entry name" value="cpPDZ1_DegP-like"/>
    <property type="match status" value="1"/>
</dbReference>
<evidence type="ECO:0000256" key="2">
    <source>
        <dbReference type="ARBA" id="ARBA00004418"/>
    </source>
</evidence>
<keyword evidence="6 18" id="KW-0645">Protease</keyword>
<dbReference type="AlphaFoldDB" id="A0A1G5MGY9"/>
<feature type="signal peptide" evidence="16">
    <location>
        <begin position="1"/>
        <end position="22"/>
    </location>
</feature>
<proteinExistence type="inferred from homology"/>
<feature type="active site" description="Charge relay system" evidence="14">
    <location>
        <position position="183"/>
    </location>
</feature>
<evidence type="ECO:0000256" key="8">
    <source>
        <dbReference type="ARBA" id="ARBA00022737"/>
    </source>
</evidence>
<evidence type="ECO:0000256" key="7">
    <source>
        <dbReference type="ARBA" id="ARBA00022729"/>
    </source>
</evidence>
<dbReference type="FunFam" id="2.40.10.120:FF:000007">
    <property type="entry name" value="Periplasmic serine endoprotease DegP-like"/>
    <property type="match status" value="1"/>
</dbReference>
<comment type="catalytic activity">
    <reaction evidence="1">
        <text>Acts on substrates that are at least partially unfolded. The cleavage site P1 residue is normally between a pair of hydrophobic residues, such as Val-|-Val.</text>
        <dbReference type="EC" id="3.4.21.107"/>
    </reaction>
</comment>
<evidence type="ECO:0000256" key="14">
    <source>
        <dbReference type="PIRSR" id="PIRSR611782-1"/>
    </source>
</evidence>
<evidence type="ECO:0000256" key="15">
    <source>
        <dbReference type="PIRSR" id="PIRSR611782-2"/>
    </source>
</evidence>
<dbReference type="Pfam" id="PF13365">
    <property type="entry name" value="Trypsin_2"/>
    <property type="match status" value="1"/>
</dbReference>
<dbReference type="RefSeq" id="WP_092809498.1">
    <property type="nucleotide sequence ID" value="NZ_FMVW01000001.1"/>
</dbReference>
<feature type="active site" description="Charge relay system" evidence="14">
    <location>
        <position position="255"/>
    </location>
</feature>
<keyword evidence="8" id="KW-0677">Repeat</keyword>
<dbReference type="OrthoDB" id="7358927at2"/>
<keyword evidence="12" id="KW-0346">Stress response</keyword>
<keyword evidence="11" id="KW-0720">Serine protease</keyword>
<feature type="domain" description="PDZ" evidence="17">
    <location>
        <begin position="406"/>
        <end position="497"/>
    </location>
</feature>
<dbReference type="PROSITE" id="PS50106">
    <property type="entry name" value="PDZ"/>
    <property type="match status" value="2"/>
</dbReference>
<feature type="active site" description="Charge relay system" evidence="14">
    <location>
        <position position="153"/>
    </location>
</feature>
<feature type="domain" description="PDZ" evidence="17">
    <location>
        <begin position="311"/>
        <end position="390"/>
    </location>
</feature>
<comment type="similarity">
    <text evidence="3">Belongs to the peptidase S1C family.</text>
</comment>
<feature type="chain" id="PRO_5039208333" description="Probable periplasmic serine endoprotease DegP-like" evidence="16">
    <location>
        <begin position="23"/>
        <end position="511"/>
    </location>
</feature>
<dbReference type="GO" id="GO:0042597">
    <property type="term" value="C:periplasmic space"/>
    <property type="evidence" value="ECO:0007669"/>
    <property type="project" value="UniProtKB-SubCell"/>
</dbReference>
<dbReference type="Proteomes" id="UP000199347">
    <property type="component" value="Unassembled WGS sequence"/>
</dbReference>
<evidence type="ECO:0000256" key="5">
    <source>
        <dbReference type="ARBA" id="ARBA00013958"/>
    </source>
</evidence>
<evidence type="ECO:0000256" key="6">
    <source>
        <dbReference type="ARBA" id="ARBA00022670"/>
    </source>
</evidence>
<dbReference type="InterPro" id="IPR036034">
    <property type="entry name" value="PDZ_sf"/>
</dbReference>
<dbReference type="InterPro" id="IPR001478">
    <property type="entry name" value="PDZ"/>
</dbReference>